<gene>
    <name evidence="1" type="ORF">K8V90_05050</name>
</gene>
<reference evidence="1" key="1">
    <citation type="journal article" date="2021" name="PeerJ">
        <title>Extensive microbial diversity within the chicken gut microbiome revealed by metagenomics and culture.</title>
        <authorList>
            <person name="Gilroy R."/>
            <person name="Ravi A."/>
            <person name="Getino M."/>
            <person name="Pursley I."/>
            <person name="Horton D.L."/>
            <person name="Alikhan N.F."/>
            <person name="Baker D."/>
            <person name="Gharbi K."/>
            <person name="Hall N."/>
            <person name="Watson M."/>
            <person name="Adriaenssens E.M."/>
            <person name="Foster-Nyarko E."/>
            <person name="Jarju S."/>
            <person name="Secka A."/>
            <person name="Antonio M."/>
            <person name="Oren A."/>
            <person name="Chaudhuri R.R."/>
            <person name="La Ragione R."/>
            <person name="Hildebrand F."/>
            <person name="Pallen M.J."/>
        </authorList>
    </citation>
    <scope>NUCLEOTIDE SEQUENCE</scope>
    <source>
        <strain evidence="1">1277</strain>
    </source>
</reference>
<proteinExistence type="predicted"/>
<comment type="caution">
    <text evidence="1">The sequence shown here is derived from an EMBL/GenBank/DDBJ whole genome shotgun (WGS) entry which is preliminary data.</text>
</comment>
<dbReference type="Gene3D" id="3.40.50.300">
    <property type="entry name" value="P-loop containing nucleotide triphosphate hydrolases"/>
    <property type="match status" value="1"/>
</dbReference>
<dbReference type="AlphaFoldDB" id="A0A921MZZ3"/>
<name>A0A921MZZ3_9FIRM</name>
<evidence type="ECO:0000313" key="2">
    <source>
        <dbReference type="Proteomes" id="UP000776700"/>
    </source>
</evidence>
<dbReference type="EMBL" id="DYUB01000163">
    <property type="protein sequence ID" value="HJG96452.1"/>
    <property type="molecule type" value="Genomic_DNA"/>
</dbReference>
<feature type="non-terminal residue" evidence="1">
    <location>
        <position position="204"/>
    </location>
</feature>
<reference evidence="1" key="2">
    <citation type="submission" date="2021-09" db="EMBL/GenBank/DDBJ databases">
        <authorList>
            <person name="Gilroy R."/>
        </authorList>
    </citation>
    <scope>NUCLEOTIDE SEQUENCE</scope>
    <source>
        <strain evidence="1">1277</strain>
    </source>
</reference>
<evidence type="ECO:0000313" key="1">
    <source>
        <dbReference type="EMBL" id="HJG96452.1"/>
    </source>
</evidence>
<accession>A0A921MZZ3</accession>
<protein>
    <submittedName>
        <fullName evidence="1">Uncharacterized protein</fullName>
    </submittedName>
</protein>
<dbReference type="Proteomes" id="UP000776700">
    <property type="component" value="Unassembled WGS sequence"/>
</dbReference>
<dbReference type="InterPro" id="IPR027417">
    <property type="entry name" value="P-loop_NTPase"/>
</dbReference>
<sequence>MSPNLRREIKEVKCNGNEAKVTFHNGSTIEAVVSGEQSRGFRCNILIIDEFRLVSKEVTDRIMRPFLNVNRKPAFTMKPEYEGYPIEENKEIYLSSCYFKADDAYDKFKHYVKSMLRGEDCFVLNTDYKLAIHHGLLSEVRAESMRKEMDEVSWAMEMESLWWGESESAFFKSAEVNPCRTLVKPFYPPTDLEYIDEKDKRNKS</sequence>
<organism evidence="1 2">
    <name type="scientific">Romboutsia timonensis</name>
    <dbReference type="NCBI Taxonomy" id="1776391"/>
    <lineage>
        <taxon>Bacteria</taxon>
        <taxon>Bacillati</taxon>
        <taxon>Bacillota</taxon>
        <taxon>Clostridia</taxon>
        <taxon>Peptostreptococcales</taxon>
        <taxon>Peptostreptococcaceae</taxon>
        <taxon>Romboutsia</taxon>
    </lineage>
</organism>